<organism evidence="1 2">
    <name type="scientific">Salinithrix halophila</name>
    <dbReference type="NCBI Taxonomy" id="1485204"/>
    <lineage>
        <taxon>Bacteria</taxon>
        <taxon>Bacillati</taxon>
        <taxon>Bacillota</taxon>
        <taxon>Bacilli</taxon>
        <taxon>Bacillales</taxon>
        <taxon>Thermoactinomycetaceae</taxon>
        <taxon>Salinithrix</taxon>
    </lineage>
</organism>
<evidence type="ECO:0000313" key="1">
    <source>
        <dbReference type="EMBL" id="MFC4076937.1"/>
    </source>
</evidence>
<keyword evidence="2" id="KW-1185">Reference proteome</keyword>
<evidence type="ECO:0000313" key="2">
    <source>
        <dbReference type="Proteomes" id="UP001595843"/>
    </source>
</evidence>
<proteinExistence type="predicted"/>
<comment type="caution">
    <text evidence="1">The sequence shown here is derived from an EMBL/GenBank/DDBJ whole genome shotgun (WGS) entry which is preliminary data.</text>
</comment>
<gene>
    <name evidence="1" type="ORF">ACFOUO_08940</name>
</gene>
<dbReference type="RefSeq" id="WP_380704320.1">
    <property type="nucleotide sequence ID" value="NZ_JBHSAP010000009.1"/>
</dbReference>
<dbReference type="Proteomes" id="UP001595843">
    <property type="component" value="Unassembled WGS sequence"/>
</dbReference>
<reference evidence="2" key="1">
    <citation type="journal article" date="2019" name="Int. J. Syst. Evol. Microbiol.">
        <title>The Global Catalogue of Microorganisms (GCM) 10K type strain sequencing project: providing services to taxonomists for standard genome sequencing and annotation.</title>
        <authorList>
            <consortium name="The Broad Institute Genomics Platform"/>
            <consortium name="The Broad Institute Genome Sequencing Center for Infectious Disease"/>
            <person name="Wu L."/>
            <person name="Ma J."/>
        </authorList>
    </citation>
    <scope>NUCLEOTIDE SEQUENCE [LARGE SCALE GENOMIC DNA]</scope>
    <source>
        <strain evidence="2">IBRC-M 10813</strain>
    </source>
</reference>
<dbReference type="EMBL" id="JBHSAP010000009">
    <property type="protein sequence ID" value="MFC4076937.1"/>
    <property type="molecule type" value="Genomic_DNA"/>
</dbReference>
<protein>
    <submittedName>
        <fullName evidence="1">Uncharacterized protein</fullName>
    </submittedName>
</protein>
<sequence length="75" mass="8794">MRNNNEEMEWVRLRLFHAQAEVAVKLFSWLERPGADRDPRVQAGLQVWKDLCTSCRLVGAYSEREEPNMEKTVDS</sequence>
<accession>A0ABV8JDD3</accession>
<name>A0ABV8JDD3_9BACL</name>